<name>A0A015K009_RHIIW</name>
<gene>
    <name evidence="1" type="ORF">RirG_064350</name>
</gene>
<organism evidence="1 2">
    <name type="scientific">Rhizophagus irregularis (strain DAOM 197198w)</name>
    <name type="common">Glomus intraradices</name>
    <dbReference type="NCBI Taxonomy" id="1432141"/>
    <lineage>
        <taxon>Eukaryota</taxon>
        <taxon>Fungi</taxon>
        <taxon>Fungi incertae sedis</taxon>
        <taxon>Mucoromycota</taxon>
        <taxon>Glomeromycotina</taxon>
        <taxon>Glomeromycetes</taxon>
        <taxon>Glomerales</taxon>
        <taxon>Glomeraceae</taxon>
        <taxon>Rhizophagus</taxon>
    </lineage>
</organism>
<evidence type="ECO:0000313" key="1">
    <source>
        <dbReference type="EMBL" id="EXX72975.1"/>
    </source>
</evidence>
<dbReference type="AlphaFoldDB" id="A0A015K009"/>
<evidence type="ECO:0000313" key="2">
    <source>
        <dbReference type="Proteomes" id="UP000022910"/>
    </source>
</evidence>
<reference evidence="1 2" key="1">
    <citation type="submission" date="2014-02" db="EMBL/GenBank/DDBJ databases">
        <title>Single nucleus genome sequencing reveals high similarity among nuclei of an endomycorrhizal fungus.</title>
        <authorList>
            <person name="Lin K."/>
            <person name="Geurts R."/>
            <person name="Zhang Z."/>
            <person name="Limpens E."/>
            <person name="Saunders D.G."/>
            <person name="Mu D."/>
            <person name="Pang E."/>
            <person name="Cao H."/>
            <person name="Cha H."/>
            <person name="Lin T."/>
            <person name="Zhou Q."/>
            <person name="Shang Y."/>
            <person name="Li Y."/>
            <person name="Ivanov S."/>
            <person name="Sharma T."/>
            <person name="Velzen R.V."/>
            <person name="Ruijter N.D."/>
            <person name="Aanen D.K."/>
            <person name="Win J."/>
            <person name="Kamoun S."/>
            <person name="Bisseling T."/>
            <person name="Huang S."/>
        </authorList>
    </citation>
    <scope>NUCLEOTIDE SEQUENCE [LARGE SCALE GENOMIC DNA]</scope>
    <source>
        <strain evidence="2">DAOM197198w</strain>
    </source>
</reference>
<dbReference type="HOGENOM" id="CLU_2185350_0_0_1"/>
<protein>
    <submittedName>
        <fullName evidence="1">Uncharacterized protein</fullName>
    </submittedName>
</protein>
<accession>A0A015K009</accession>
<sequence>MPLLIFDWNNDGFNDVETSPGCRNGVAGQTKEAIIASLTESGAVNHDNILFYFSDGAAIGTWIENLKGTLAWAKNQAGVPNICRSVLRINKIQESTAEADVEDYTSYLM</sequence>
<keyword evidence="2" id="KW-1185">Reference proteome</keyword>
<dbReference type="Proteomes" id="UP000022910">
    <property type="component" value="Unassembled WGS sequence"/>
</dbReference>
<proteinExistence type="predicted"/>
<dbReference type="OrthoDB" id="2305202at2759"/>
<comment type="caution">
    <text evidence="1">The sequence shown here is derived from an EMBL/GenBank/DDBJ whole genome shotgun (WGS) entry which is preliminary data.</text>
</comment>
<dbReference type="EMBL" id="JEMT01014925">
    <property type="protein sequence ID" value="EXX72975.1"/>
    <property type="molecule type" value="Genomic_DNA"/>
</dbReference>